<dbReference type="Proteomes" id="UP001271007">
    <property type="component" value="Unassembled WGS sequence"/>
</dbReference>
<sequence>MANSRSSAGSVKQTFDTFELLENVLLHLPLQDLIRMQPLCHAVKSVTTEPPALRKKLFLRPDPCVNKPVWYRGCNNNTLAGQAANDYIASARATQVSPVVFTTAVCNPLILRSCHGRTKRLRIHLDSTHQISTEYSTDLEPCLTLSRLLELPDHASCRAMFITQPPVAEVIVMQLASVYRQDIVKNMAGVTLGDVVDALLEDAFLECLDVVQIRVPGAKMFRIEDLDTVNRLAKEVPLPGKVRQFDELLHSSWASSVSHEEAVDTFNPICNPWTMLPPFMAQSDLLQDAFAPFPAPPSPLTAPPLPLHLLPADWPPEPETGPLWAAAMERYGAATTNNKRRHGEI</sequence>
<name>A0AAJ0DFX8_9PEZI</name>
<proteinExistence type="predicted"/>
<gene>
    <name evidence="1" type="ORF">LTR09_005491</name>
</gene>
<reference evidence="1" key="1">
    <citation type="submission" date="2023-04" db="EMBL/GenBank/DDBJ databases">
        <title>Black Yeasts Isolated from many extreme environments.</title>
        <authorList>
            <person name="Coleine C."/>
            <person name="Stajich J.E."/>
            <person name="Selbmann L."/>
        </authorList>
    </citation>
    <scope>NUCLEOTIDE SEQUENCE</scope>
    <source>
        <strain evidence="1">CCFEE 5312</strain>
    </source>
</reference>
<dbReference type="AlphaFoldDB" id="A0AAJ0DFX8"/>
<dbReference type="InterPro" id="IPR036047">
    <property type="entry name" value="F-box-like_dom_sf"/>
</dbReference>
<dbReference type="EMBL" id="JAWDJX010000016">
    <property type="protein sequence ID" value="KAK3053322.1"/>
    <property type="molecule type" value="Genomic_DNA"/>
</dbReference>
<evidence type="ECO:0000313" key="1">
    <source>
        <dbReference type="EMBL" id="KAK3053322.1"/>
    </source>
</evidence>
<protein>
    <recommendedName>
        <fullName evidence="3">F-box domain-containing protein</fullName>
    </recommendedName>
</protein>
<evidence type="ECO:0008006" key="3">
    <source>
        <dbReference type="Google" id="ProtNLM"/>
    </source>
</evidence>
<organism evidence="1 2">
    <name type="scientific">Extremus antarcticus</name>
    <dbReference type="NCBI Taxonomy" id="702011"/>
    <lineage>
        <taxon>Eukaryota</taxon>
        <taxon>Fungi</taxon>
        <taxon>Dikarya</taxon>
        <taxon>Ascomycota</taxon>
        <taxon>Pezizomycotina</taxon>
        <taxon>Dothideomycetes</taxon>
        <taxon>Dothideomycetidae</taxon>
        <taxon>Mycosphaerellales</taxon>
        <taxon>Extremaceae</taxon>
        <taxon>Extremus</taxon>
    </lineage>
</organism>
<dbReference type="SUPFAM" id="SSF81383">
    <property type="entry name" value="F-box domain"/>
    <property type="match status" value="1"/>
</dbReference>
<comment type="caution">
    <text evidence="1">The sequence shown here is derived from an EMBL/GenBank/DDBJ whole genome shotgun (WGS) entry which is preliminary data.</text>
</comment>
<accession>A0AAJ0DFX8</accession>
<keyword evidence="2" id="KW-1185">Reference proteome</keyword>
<evidence type="ECO:0000313" key="2">
    <source>
        <dbReference type="Proteomes" id="UP001271007"/>
    </source>
</evidence>